<dbReference type="SUPFAM" id="SSF81301">
    <property type="entry name" value="Nucleotidyltransferase"/>
    <property type="match status" value="1"/>
</dbReference>
<dbReference type="EMBL" id="WSFT01000031">
    <property type="protein sequence ID" value="MBS4538377.1"/>
    <property type="molecule type" value="Genomic_DNA"/>
</dbReference>
<dbReference type="InterPro" id="IPR007344">
    <property type="entry name" value="GrpB/CoaE"/>
</dbReference>
<evidence type="ECO:0000313" key="2">
    <source>
        <dbReference type="Proteomes" id="UP000724672"/>
    </source>
</evidence>
<proteinExistence type="predicted"/>
<dbReference type="InterPro" id="IPR043519">
    <property type="entry name" value="NT_sf"/>
</dbReference>
<dbReference type="PANTHER" id="PTHR34822:SF1">
    <property type="entry name" value="GRPB FAMILY PROTEIN"/>
    <property type="match status" value="1"/>
</dbReference>
<dbReference type="AlphaFoldDB" id="A0A942UZE7"/>
<sequence length="182" mass="21724">MLGLKSNELRIVPYDDKWKDYFEAEKILIKEKLKDHFELDNFTIYHIGSTSIPRISSKPIIDMMLVSKKFELYSSKISFLLNFLGYEQVSWDLNNECIFLVKGRDEDREVITHHIHIVSSQSRKYEEYLLFKNFLTKNYKYAQIYKRRKIELVSIYPNDRGEYRKAKGVIVNKVLKIAELTL</sequence>
<name>A0A942UZE7_9FIRM</name>
<dbReference type="Pfam" id="PF04229">
    <property type="entry name" value="GrpB"/>
    <property type="match status" value="1"/>
</dbReference>
<dbReference type="Proteomes" id="UP000724672">
    <property type="component" value="Unassembled WGS sequence"/>
</dbReference>
<dbReference type="Gene3D" id="3.30.460.10">
    <property type="entry name" value="Beta Polymerase, domain 2"/>
    <property type="match status" value="1"/>
</dbReference>
<organism evidence="1 2">
    <name type="scientific">Anaeromonas frigoriresistens</name>
    <dbReference type="NCBI Taxonomy" id="2683708"/>
    <lineage>
        <taxon>Bacteria</taxon>
        <taxon>Bacillati</taxon>
        <taxon>Bacillota</taxon>
        <taxon>Tissierellia</taxon>
        <taxon>Tissierellales</taxon>
        <taxon>Thermohalobacteraceae</taxon>
        <taxon>Anaeromonas</taxon>
    </lineage>
</organism>
<keyword evidence="2" id="KW-1185">Reference proteome</keyword>
<accession>A0A942UZE7</accession>
<protein>
    <submittedName>
        <fullName evidence="1">GrpB family protein</fullName>
    </submittedName>
</protein>
<reference evidence="1" key="1">
    <citation type="submission" date="2019-12" db="EMBL/GenBank/DDBJ databases">
        <title>Clostridiaceae gen. nov. sp. nov., isolated from sediment in Xinjiang, China.</title>
        <authorList>
            <person name="Zhang R."/>
        </authorList>
    </citation>
    <scope>NUCLEOTIDE SEQUENCE</scope>
    <source>
        <strain evidence="1">D2Q-11</strain>
    </source>
</reference>
<gene>
    <name evidence="1" type="ORF">GOQ27_07865</name>
</gene>
<evidence type="ECO:0000313" key="1">
    <source>
        <dbReference type="EMBL" id="MBS4538377.1"/>
    </source>
</evidence>
<comment type="caution">
    <text evidence="1">The sequence shown here is derived from an EMBL/GenBank/DDBJ whole genome shotgun (WGS) entry which is preliminary data.</text>
</comment>
<dbReference type="RefSeq" id="WP_203366300.1">
    <property type="nucleotide sequence ID" value="NZ_WSFT01000031.1"/>
</dbReference>
<dbReference type="PANTHER" id="PTHR34822">
    <property type="entry name" value="GRPB DOMAIN PROTEIN (AFU_ORTHOLOGUE AFUA_1G01530)"/>
    <property type="match status" value="1"/>
</dbReference>